<comment type="caution">
    <text evidence="1">The sequence shown here is derived from an EMBL/GenBank/DDBJ whole genome shotgun (WGS) entry which is preliminary data.</text>
</comment>
<dbReference type="Proteomes" id="UP001314170">
    <property type="component" value="Unassembled WGS sequence"/>
</dbReference>
<reference evidence="1 2" key="1">
    <citation type="submission" date="2024-01" db="EMBL/GenBank/DDBJ databases">
        <authorList>
            <person name="Waweru B."/>
        </authorList>
    </citation>
    <scope>NUCLEOTIDE SEQUENCE [LARGE SCALE GENOMIC DNA]</scope>
</reference>
<name>A0AAV1S5G7_9ROSI</name>
<evidence type="ECO:0000313" key="1">
    <source>
        <dbReference type="EMBL" id="CAK7345660.1"/>
    </source>
</evidence>
<organism evidence="1 2">
    <name type="scientific">Dovyalis caffra</name>
    <dbReference type="NCBI Taxonomy" id="77055"/>
    <lineage>
        <taxon>Eukaryota</taxon>
        <taxon>Viridiplantae</taxon>
        <taxon>Streptophyta</taxon>
        <taxon>Embryophyta</taxon>
        <taxon>Tracheophyta</taxon>
        <taxon>Spermatophyta</taxon>
        <taxon>Magnoliopsida</taxon>
        <taxon>eudicotyledons</taxon>
        <taxon>Gunneridae</taxon>
        <taxon>Pentapetalae</taxon>
        <taxon>rosids</taxon>
        <taxon>fabids</taxon>
        <taxon>Malpighiales</taxon>
        <taxon>Salicaceae</taxon>
        <taxon>Flacourtieae</taxon>
        <taxon>Dovyalis</taxon>
    </lineage>
</organism>
<accession>A0AAV1S5G7</accession>
<evidence type="ECO:0008006" key="3">
    <source>
        <dbReference type="Google" id="ProtNLM"/>
    </source>
</evidence>
<gene>
    <name evidence="1" type="ORF">DCAF_LOCUS18346</name>
</gene>
<dbReference type="AlphaFoldDB" id="A0AAV1S5G7"/>
<proteinExistence type="predicted"/>
<evidence type="ECO:0000313" key="2">
    <source>
        <dbReference type="Proteomes" id="UP001314170"/>
    </source>
</evidence>
<sequence>MDRAIARLGPCPDPPLGEFNIPFNTPSRNARMPHPKGGARVLVMRGYVRNASPWGGPRRHVRHASTK</sequence>
<keyword evidence="2" id="KW-1185">Reference proteome</keyword>
<protein>
    <recommendedName>
        <fullName evidence="3">Ribosomal protein L2</fullName>
    </recommendedName>
</protein>
<dbReference type="EMBL" id="CAWUPB010001168">
    <property type="protein sequence ID" value="CAK7345660.1"/>
    <property type="molecule type" value="Genomic_DNA"/>
</dbReference>